<dbReference type="GO" id="GO:0008168">
    <property type="term" value="F:methyltransferase activity"/>
    <property type="evidence" value="ECO:0007669"/>
    <property type="project" value="UniProtKB-KW"/>
</dbReference>
<evidence type="ECO:0000256" key="3">
    <source>
        <dbReference type="ARBA" id="ARBA00022691"/>
    </source>
</evidence>
<dbReference type="PANTHER" id="PTHR46098">
    <property type="entry name" value="TRNA (CYTOSINE(38)-C(5))-METHYLTRANSFERASE"/>
    <property type="match status" value="1"/>
</dbReference>
<sequence length="347" mass="39121">MHAALKASGVSFEVIQAMEINPTVLSTYMHNFPDTFAAPRNIESITAEEINELNINVIVMSPPCQPFCRTGRKLDIQDARSSSLAHLLSILPDVNFQYLLVENVKGFEESDARDALIDAVTKCNMHWQEFLLTPVTVGVPNSRLRYYLLAKRVDLKWCFEPSKTIMTGVPMWGSLEMPYGPIVTDHKEIWREYRTQAEKSGNINTELGPDEWCVGDILENGDMDTYAIPTKLISKYGIAMDIVSYDSVKTNCFTKGYGNFIKGTGSYIAQVKVDDDTVLGNPDGDIFDKLVTMKLRYFTPREVARLMCYTDDFTFPPKLSMKQKYRALGNSINVYVVAILLSILLSD</sequence>
<dbReference type="GO" id="GO:0032259">
    <property type="term" value="P:methylation"/>
    <property type="evidence" value="ECO:0007669"/>
    <property type="project" value="UniProtKB-KW"/>
</dbReference>
<feature type="active site" evidence="7">
    <location>
        <position position="64"/>
    </location>
</feature>
<dbReference type="InterPro" id="IPR031303">
    <property type="entry name" value="C5_meth_CS"/>
</dbReference>
<dbReference type="EC" id="2.1.1.204" evidence="4"/>
<evidence type="ECO:0000256" key="1">
    <source>
        <dbReference type="ARBA" id="ARBA00022603"/>
    </source>
</evidence>
<dbReference type="OrthoDB" id="414133at2759"/>
<gene>
    <name evidence="8" type="ORF">AFUS01_LOCUS44653</name>
</gene>
<name>A0A8J2LKL7_9HEXA</name>
<evidence type="ECO:0000256" key="7">
    <source>
        <dbReference type="PROSITE-ProRule" id="PRU01016"/>
    </source>
</evidence>
<accession>A0A8J2LKL7</accession>
<dbReference type="EMBL" id="CAJVCH010570568">
    <property type="protein sequence ID" value="CAG7835255.1"/>
    <property type="molecule type" value="Genomic_DNA"/>
</dbReference>
<dbReference type="Pfam" id="PF00145">
    <property type="entry name" value="DNA_methylase"/>
    <property type="match status" value="1"/>
</dbReference>
<evidence type="ECO:0000313" key="8">
    <source>
        <dbReference type="EMBL" id="CAG7835255.1"/>
    </source>
</evidence>
<evidence type="ECO:0000256" key="6">
    <source>
        <dbReference type="ARBA" id="ARBA00042810"/>
    </source>
</evidence>
<dbReference type="PROSITE" id="PS51679">
    <property type="entry name" value="SAM_MT_C5"/>
    <property type="match status" value="1"/>
</dbReference>
<dbReference type="PANTHER" id="PTHR46098:SF1">
    <property type="entry name" value="TRNA (CYTOSINE(38)-C(5))-METHYLTRANSFERASE"/>
    <property type="match status" value="1"/>
</dbReference>
<dbReference type="GO" id="GO:0005634">
    <property type="term" value="C:nucleus"/>
    <property type="evidence" value="ECO:0007669"/>
    <property type="project" value="TreeGrafter"/>
</dbReference>
<evidence type="ECO:0000256" key="5">
    <source>
        <dbReference type="ARBA" id="ARBA00039681"/>
    </source>
</evidence>
<dbReference type="InterPro" id="IPR050750">
    <property type="entry name" value="C5-MTase"/>
</dbReference>
<keyword evidence="2 7" id="KW-0808">Transferase</keyword>
<evidence type="ECO:0000313" key="9">
    <source>
        <dbReference type="Proteomes" id="UP000708208"/>
    </source>
</evidence>
<evidence type="ECO:0000256" key="2">
    <source>
        <dbReference type="ARBA" id="ARBA00022679"/>
    </source>
</evidence>
<proteinExistence type="inferred from homology"/>
<comment type="similarity">
    <text evidence="7">Belongs to the class I-like SAM-binding methyltransferase superfamily. C5-methyltransferase family.</text>
</comment>
<evidence type="ECO:0000256" key="4">
    <source>
        <dbReference type="ARBA" id="ARBA00039081"/>
    </source>
</evidence>
<keyword evidence="1 7" id="KW-0489">Methyltransferase</keyword>
<keyword evidence="9" id="KW-1185">Reference proteome</keyword>
<dbReference type="InterPro" id="IPR001525">
    <property type="entry name" value="C5_MeTfrase"/>
</dbReference>
<comment type="caution">
    <text evidence="8">The sequence shown here is derived from an EMBL/GenBank/DDBJ whole genome shotgun (WGS) entry which is preliminary data.</text>
</comment>
<organism evidence="8 9">
    <name type="scientific">Allacma fusca</name>
    <dbReference type="NCBI Taxonomy" id="39272"/>
    <lineage>
        <taxon>Eukaryota</taxon>
        <taxon>Metazoa</taxon>
        <taxon>Ecdysozoa</taxon>
        <taxon>Arthropoda</taxon>
        <taxon>Hexapoda</taxon>
        <taxon>Collembola</taxon>
        <taxon>Symphypleona</taxon>
        <taxon>Sminthuridae</taxon>
        <taxon>Allacma</taxon>
    </lineage>
</organism>
<keyword evidence="3 7" id="KW-0949">S-adenosyl-L-methionine</keyword>
<reference evidence="8" key="1">
    <citation type="submission" date="2021-06" db="EMBL/GenBank/DDBJ databases">
        <authorList>
            <person name="Hodson N. C."/>
            <person name="Mongue J. A."/>
            <person name="Jaron S. K."/>
        </authorList>
    </citation>
    <scope>NUCLEOTIDE SEQUENCE</scope>
</reference>
<dbReference type="Proteomes" id="UP000708208">
    <property type="component" value="Unassembled WGS sequence"/>
</dbReference>
<dbReference type="AlphaFoldDB" id="A0A8J2LKL7"/>
<dbReference type="PROSITE" id="PS00095">
    <property type="entry name" value="C5_MTASE_2"/>
    <property type="match status" value="1"/>
</dbReference>
<protein>
    <recommendedName>
        <fullName evidence="5">tRNA (cytosine(38)-C(5))-methyltransferase</fullName>
        <ecNumber evidence="4">2.1.1.204</ecNumber>
    </recommendedName>
    <alternativeName>
        <fullName evidence="6">DNA (cytosine-5)-methyltransferase-like protein 2</fullName>
    </alternativeName>
</protein>